<dbReference type="FunFam" id="3.30.40.10:FF:000388">
    <property type="entry name" value="Putative RING zinc finger domain superfamily protein"/>
    <property type="match status" value="1"/>
</dbReference>
<evidence type="ECO:0000259" key="3">
    <source>
        <dbReference type="PROSITE" id="PS50089"/>
    </source>
</evidence>
<keyword evidence="1" id="KW-0863">Zinc-finger</keyword>
<sequence length="533" mass="60957">MIRDRNCGRPVIPATRAQVRPESNSGKQLNAENLKAPESRDLYESISSTDYNGRSRRRHYKPISNASSSSVRDSIAPNLEPSSSLNNEISTRSKVTKHYENNYCFNVPSCNADHSTVQSRRTSSSGSLEAYSVFARRLRQQCSNVEVNQGFNVDHSQNGTTTQQMHENGLCAASETRPRRHRVHSVQTRQCPSAGLSFNATEWRDTFSESPIMARNDYVGSGQAMSSDNDQNVSMLRRSSSMRLGSRETRRIQGRYGTPENVERNVSIRRTHSVGHNRNRMVRQESSENLFTMLDRDSMDSEIRHHNGRRLWDSLRRSSSHRQVGTRVAMGQDQFFRTFRSLSDNRRRSDEIYQLNQDAVTDSGNFVEQRSLLLEDRRQRARSQVRALQHLSNNFRNLDGHERSCILAGHYHTGRCSCQNVGRTDESNTRASISRIIMLAEALFEVLDEIHSQSMALSSRASAVSLGPFPAPDYVVESMPRRIYKECEIVGSEEPAQCYICLMEYEEGDHMRVLPCQHEFHLTCIDKWLKEIH</sequence>
<dbReference type="InterPro" id="IPR001841">
    <property type="entry name" value="Znf_RING"/>
</dbReference>
<protein>
    <recommendedName>
        <fullName evidence="3">RING-type domain-containing protein</fullName>
    </recommendedName>
</protein>
<evidence type="ECO:0000313" key="5">
    <source>
        <dbReference type="Proteomes" id="UP000824469"/>
    </source>
</evidence>
<feature type="region of interest" description="Disordered" evidence="2">
    <location>
        <begin position="17"/>
        <end position="87"/>
    </location>
</feature>
<keyword evidence="1" id="KW-0862">Zinc</keyword>
<dbReference type="OMA" id="RDERHQM"/>
<dbReference type="PANTHER" id="PTHR47531">
    <property type="entry name" value="RING/U-BOX SUPERFAMILY PROTEIN"/>
    <property type="match status" value="1"/>
</dbReference>
<dbReference type="PANTHER" id="PTHR47531:SF2">
    <property type="entry name" value="RING_U-BOX SUPERFAMILY PROTEIN"/>
    <property type="match status" value="1"/>
</dbReference>
<feature type="domain" description="RING-type" evidence="3">
    <location>
        <begin position="498"/>
        <end position="528"/>
    </location>
</feature>
<comment type="caution">
    <text evidence="4">The sequence shown here is derived from an EMBL/GenBank/DDBJ whole genome shotgun (WGS) entry which is preliminary data.</text>
</comment>
<evidence type="ECO:0000313" key="4">
    <source>
        <dbReference type="EMBL" id="KAH9331148.1"/>
    </source>
</evidence>
<evidence type="ECO:0000256" key="1">
    <source>
        <dbReference type="PROSITE-ProRule" id="PRU00175"/>
    </source>
</evidence>
<name>A0AA38GXG9_TAXCH</name>
<keyword evidence="5" id="KW-1185">Reference proteome</keyword>
<feature type="non-terminal residue" evidence="4">
    <location>
        <position position="533"/>
    </location>
</feature>
<organism evidence="4 5">
    <name type="scientific">Taxus chinensis</name>
    <name type="common">Chinese yew</name>
    <name type="synonym">Taxus wallichiana var. chinensis</name>
    <dbReference type="NCBI Taxonomy" id="29808"/>
    <lineage>
        <taxon>Eukaryota</taxon>
        <taxon>Viridiplantae</taxon>
        <taxon>Streptophyta</taxon>
        <taxon>Embryophyta</taxon>
        <taxon>Tracheophyta</taxon>
        <taxon>Spermatophyta</taxon>
        <taxon>Pinopsida</taxon>
        <taxon>Pinidae</taxon>
        <taxon>Conifers II</taxon>
        <taxon>Cupressales</taxon>
        <taxon>Taxaceae</taxon>
        <taxon>Taxus</taxon>
    </lineage>
</organism>
<keyword evidence="1" id="KW-0479">Metal-binding</keyword>
<dbReference type="Gene3D" id="3.30.40.10">
    <property type="entry name" value="Zinc/RING finger domain, C3HC4 (zinc finger)"/>
    <property type="match status" value="1"/>
</dbReference>
<gene>
    <name evidence="4" type="ORF">KI387_003256</name>
</gene>
<proteinExistence type="predicted"/>
<dbReference type="SUPFAM" id="SSF57850">
    <property type="entry name" value="RING/U-box"/>
    <property type="match status" value="1"/>
</dbReference>
<feature type="compositionally biased region" description="Polar residues" evidence="2">
    <location>
        <begin position="21"/>
        <end position="31"/>
    </location>
</feature>
<evidence type="ECO:0000256" key="2">
    <source>
        <dbReference type="SAM" id="MobiDB-lite"/>
    </source>
</evidence>
<dbReference type="EMBL" id="JAHRHJ020000001">
    <property type="protein sequence ID" value="KAH9331148.1"/>
    <property type="molecule type" value="Genomic_DNA"/>
</dbReference>
<dbReference type="PROSITE" id="PS50089">
    <property type="entry name" value="ZF_RING_2"/>
    <property type="match status" value="1"/>
</dbReference>
<reference evidence="4 5" key="1">
    <citation type="journal article" date="2021" name="Nat. Plants">
        <title>The Taxus genome provides insights into paclitaxel biosynthesis.</title>
        <authorList>
            <person name="Xiong X."/>
            <person name="Gou J."/>
            <person name="Liao Q."/>
            <person name="Li Y."/>
            <person name="Zhou Q."/>
            <person name="Bi G."/>
            <person name="Li C."/>
            <person name="Du R."/>
            <person name="Wang X."/>
            <person name="Sun T."/>
            <person name="Guo L."/>
            <person name="Liang H."/>
            <person name="Lu P."/>
            <person name="Wu Y."/>
            <person name="Zhang Z."/>
            <person name="Ro D.K."/>
            <person name="Shang Y."/>
            <person name="Huang S."/>
            <person name="Yan J."/>
        </authorList>
    </citation>
    <scope>NUCLEOTIDE SEQUENCE [LARGE SCALE GENOMIC DNA]</scope>
    <source>
        <strain evidence="4">Ta-2019</strain>
    </source>
</reference>
<dbReference type="Proteomes" id="UP000824469">
    <property type="component" value="Unassembled WGS sequence"/>
</dbReference>
<dbReference type="AlphaFoldDB" id="A0AA38GXG9"/>
<dbReference type="GO" id="GO:0008270">
    <property type="term" value="F:zinc ion binding"/>
    <property type="evidence" value="ECO:0007669"/>
    <property type="project" value="UniProtKB-KW"/>
</dbReference>
<dbReference type="Pfam" id="PF13639">
    <property type="entry name" value="zf-RING_2"/>
    <property type="match status" value="1"/>
</dbReference>
<dbReference type="InterPro" id="IPR013083">
    <property type="entry name" value="Znf_RING/FYVE/PHD"/>
</dbReference>
<accession>A0AA38GXG9</accession>